<accession>A0A811SIT1</accession>
<feature type="compositionally biased region" description="Low complexity" evidence="2">
    <location>
        <begin position="47"/>
        <end position="71"/>
    </location>
</feature>
<keyword evidence="5" id="KW-1185">Reference proteome</keyword>
<feature type="domain" description="DUF659" evidence="3">
    <location>
        <begin position="295"/>
        <end position="445"/>
    </location>
</feature>
<dbReference type="SUPFAM" id="SSF53098">
    <property type="entry name" value="Ribonuclease H-like"/>
    <property type="match status" value="1"/>
</dbReference>
<feature type="coiled-coil region" evidence="1">
    <location>
        <begin position="157"/>
        <end position="184"/>
    </location>
</feature>
<dbReference type="OrthoDB" id="647388at2759"/>
<evidence type="ECO:0000313" key="5">
    <source>
        <dbReference type="Proteomes" id="UP000604825"/>
    </source>
</evidence>
<feature type="region of interest" description="Disordered" evidence="2">
    <location>
        <begin position="715"/>
        <end position="736"/>
    </location>
</feature>
<dbReference type="Proteomes" id="UP000604825">
    <property type="component" value="Unassembled WGS sequence"/>
</dbReference>
<organism evidence="4 5">
    <name type="scientific">Miscanthus lutarioriparius</name>
    <dbReference type="NCBI Taxonomy" id="422564"/>
    <lineage>
        <taxon>Eukaryota</taxon>
        <taxon>Viridiplantae</taxon>
        <taxon>Streptophyta</taxon>
        <taxon>Embryophyta</taxon>
        <taxon>Tracheophyta</taxon>
        <taxon>Spermatophyta</taxon>
        <taxon>Magnoliopsida</taxon>
        <taxon>Liliopsida</taxon>
        <taxon>Poales</taxon>
        <taxon>Poaceae</taxon>
        <taxon>PACMAD clade</taxon>
        <taxon>Panicoideae</taxon>
        <taxon>Andropogonodae</taxon>
        <taxon>Andropogoneae</taxon>
        <taxon>Saccharinae</taxon>
        <taxon>Miscanthus</taxon>
    </lineage>
</organism>
<proteinExistence type="predicted"/>
<dbReference type="InterPro" id="IPR007021">
    <property type="entry name" value="DUF659"/>
</dbReference>
<evidence type="ECO:0000256" key="2">
    <source>
        <dbReference type="SAM" id="MobiDB-lite"/>
    </source>
</evidence>
<dbReference type="PANTHER" id="PTHR32166">
    <property type="entry name" value="OSJNBA0013A04.12 PROTEIN"/>
    <property type="match status" value="1"/>
</dbReference>
<dbReference type="PANTHER" id="PTHR32166:SF74">
    <property type="entry name" value="OS05G0256350 PROTEIN"/>
    <property type="match status" value="1"/>
</dbReference>
<protein>
    <recommendedName>
        <fullName evidence="3">DUF659 domain-containing protein</fullName>
    </recommendedName>
</protein>
<keyword evidence="1" id="KW-0175">Coiled coil</keyword>
<reference evidence="4" key="1">
    <citation type="submission" date="2020-10" db="EMBL/GenBank/DDBJ databases">
        <authorList>
            <person name="Han B."/>
            <person name="Lu T."/>
            <person name="Zhao Q."/>
            <person name="Huang X."/>
            <person name="Zhao Y."/>
        </authorList>
    </citation>
    <scope>NUCLEOTIDE SEQUENCE</scope>
</reference>
<dbReference type="Pfam" id="PF04937">
    <property type="entry name" value="DUF659"/>
    <property type="match status" value="1"/>
</dbReference>
<dbReference type="EMBL" id="CAJGYO010000181">
    <property type="protein sequence ID" value="CAD6341293.1"/>
    <property type="molecule type" value="Genomic_DNA"/>
</dbReference>
<gene>
    <name evidence="4" type="ORF">NCGR_LOCUS65391</name>
</gene>
<evidence type="ECO:0000313" key="4">
    <source>
        <dbReference type="EMBL" id="CAD6341293.1"/>
    </source>
</evidence>
<feature type="compositionally biased region" description="Polar residues" evidence="2">
    <location>
        <begin position="85"/>
        <end position="96"/>
    </location>
</feature>
<comment type="caution">
    <text evidence="4">The sequence shown here is derived from an EMBL/GenBank/DDBJ whole genome shotgun (WGS) entry which is preliminary data.</text>
</comment>
<evidence type="ECO:0000259" key="3">
    <source>
        <dbReference type="Pfam" id="PF04937"/>
    </source>
</evidence>
<dbReference type="InterPro" id="IPR012337">
    <property type="entry name" value="RNaseH-like_sf"/>
</dbReference>
<name>A0A811SIT1_9POAL</name>
<dbReference type="AlphaFoldDB" id="A0A811SIT1"/>
<evidence type="ECO:0000256" key="1">
    <source>
        <dbReference type="SAM" id="Coils"/>
    </source>
</evidence>
<sequence>MSSSSWVVLLPAGKQVSLVALLAWKQIPLASLLPAWHDPPATLLSAGLLPPRRARPRGSCSSSPVSSSLSPEAPPRRSPPKMTGTEGQSETASGTEGATVLRRNSDDVGWEYGVLVDPNNKDNVKCILCDKQMFGGVYRLKQHVAQERKNAKKCQGTKTTKEKLLEAQEKCKKALDEAKRKREEKTVHELELREKVHVSRVGGLEEVTCVGSSEPHKLGPMDKWTKTIDPTATKSESLTQQKLNKELWKERLHEVHKYIARWAYNHAIPFNACDNDEFKQMCEAIGQFGLGIEPPTMFDLRGRLLEEEYARTKSLPQEREAKKLKNGCSIMTDAWFDKKRRSIMNVCTNCADGTSFISSKEMSDVSHTSEVIFELVDKAIEDIGPNDVVQVMTDNASNNMGAKKLLHEKRPQIFWTSCATHTINLMLQGIGNMPQFKKVIDQAKAFTIFVYGHTRTLECMRYFTKGKEIVRPGVTRFASNYLTLNSIQEKKDQLRKMVVHSRWDSLKDVKSKKGKNATATILNPNFWKDVKLTLAVFEPLFKVLRLVDGDVKPSMGFVYGELLKAKRQTCKNKLPTLNSRSIRIEKDHLARSLQGLLKTLIIIQVHTKKRNRLTTDRLNKLVYIQFNNRLINKRAKIKSKKITDVLLSSDITEAQGFLQEKGDDCALVVFRDEEDEEELMEGIGIPWSVLGDAVGAEEQLELRRSARVRELYEEEFESEEEEFDEDEDDYVIDEPY</sequence>
<feature type="region of interest" description="Disordered" evidence="2">
    <location>
        <begin position="47"/>
        <end position="102"/>
    </location>
</feature>